<accession>A0AAJ1FSQ0</accession>
<protein>
    <recommendedName>
        <fullName evidence="4">DUF4755 domain-containing protein</fullName>
    </recommendedName>
</protein>
<organism evidence="2 3">
    <name type="scientific">Pantoea ananas</name>
    <name type="common">Erwinia uredovora</name>
    <dbReference type="NCBI Taxonomy" id="553"/>
    <lineage>
        <taxon>Bacteria</taxon>
        <taxon>Pseudomonadati</taxon>
        <taxon>Pseudomonadota</taxon>
        <taxon>Gammaproteobacteria</taxon>
        <taxon>Enterobacterales</taxon>
        <taxon>Erwiniaceae</taxon>
        <taxon>Pantoea</taxon>
    </lineage>
</organism>
<dbReference type="AlphaFoldDB" id="A0AAJ1FSQ0"/>
<gene>
    <name evidence="2" type="ORF">NB703_000798</name>
</gene>
<reference evidence="2" key="1">
    <citation type="submission" date="2022-06" db="EMBL/GenBank/DDBJ databases">
        <title>Dynamics of rice microbiomes reveals core vertical transmitted seed endophytes.</title>
        <authorList>
            <person name="Liao K."/>
            <person name="Zhang X."/>
        </authorList>
    </citation>
    <scope>NUCLEOTIDE SEQUENCE</scope>
    <source>
        <strain evidence="2">JT1-17</strain>
    </source>
</reference>
<dbReference type="EMBL" id="JANFVX010000002">
    <property type="protein sequence ID" value="MCW0342705.1"/>
    <property type="molecule type" value="Genomic_DNA"/>
</dbReference>
<evidence type="ECO:0000313" key="2">
    <source>
        <dbReference type="EMBL" id="MCW0342705.1"/>
    </source>
</evidence>
<feature type="transmembrane region" description="Helical" evidence="1">
    <location>
        <begin position="48"/>
        <end position="64"/>
    </location>
</feature>
<proteinExistence type="predicted"/>
<evidence type="ECO:0000256" key="1">
    <source>
        <dbReference type="SAM" id="Phobius"/>
    </source>
</evidence>
<evidence type="ECO:0008006" key="4">
    <source>
        <dbReference type="Google" id="ProtNLM"/>
    </source>
</evidence>
<dbReference type="Proteomes" id="UP001208888">
    <property type="component" value="Unassembled WGS sequence"/>
</dbReference>
<sequence>METHSTLIYQQNKLMHTCAFNSVKLTLEELMTATTEVKQPNFLMMKRVWIAIALPIVIFYFSGIQGLVQLALVWVFASIMLLMFAYKKFRIRKWNASTRDYFCEQDGMWSHEFGSTFMKLDQQRGLIHLKEENKQKTYPFSAIKEWRYNLSTTRERAGINKELDRTHDFRESGFYIAVDDVQYPEWRVMFFPQKGDFNSQEGIRDTELQLKRWMHIFDNVINK</sequence>
<feature type="transmembrane region" description="Helical" evidence="1">
    <location>
        <begin position="70"/>
        <end position="86"/>
    </location>
</feature>
<dbReference type="RefSeq" id="WP_246871841.1">
    <property type="nucleotide sequence ID" value="NZ_JABDZO010000004.1"/>
</dbReference>
<comment type="caution">
    <text evidence="2">The sequence shown here is derived from an EMBL/GenBank/DDBJ whole genome shotgun (WGS) entry which is preliminary data.</text>
</comment>
<keyword evidence="1" id="KW-0472">Membrane</keyword>
<name>A0AAJ1FSQ0_PANAN</name>
<dbReference type="InterPro" id="IPR031863">
    <property type="entry name" value="DUF4755"/>
</dbReference>
<dbReference type="Pfam" id="PF15947">
    <property type="entry name" value="DUF4755"/>
    <property type="match status" value="1"/>
</dbReference>
<keyword evidence="1" id="KW-1133">Transmembrane helix</keyword>
<keyword evidence="1" id="KW-0812">Transmembrane</keyword>
<evidence type="ECO:0000313" key="3">
    <source>
        <dbReference type="Proteomes" id="UP001208888"/>
    </source>
</evidence>